<name>A0AAN9SVC4_PSOTE</name>
<keyword evidence="5" id="KW-0503">Monooxygenase</keyword>
<evidence type="ECO:0000256" key="2">
    <source>
        <dbReference type="ARBA" id="ARBA00022630"/>
    </source>
</evidence>
<sequence>MHSHNYRTPEPFQDQVVVLIGSSSSALDISRDIATVAKEVHMAARSVEENKLGKVSGHENLWLHSMIDRVHEDGKVVFQDRNVVGADFIIYCTGYKYDFPFLETNGEVTVDDNRVGPLYKHVFPPALAPWLSFVGLPWKAIPFPVFELQSKWIAGILSNRIALPSKEEMTKDIEAFYSSLEASGTPKRDTHNLALHQWDYMNWIADQCGIPSIEEWRKQMFMASSKNRVLRPESFRDEWEDDDLVLQAQQDFANYLISSL</sequence>
<dbReference type="GO" id="GO:0050660">
    <property type="term" value="F:flavin adenine dinucleotide binding"/>
    <property type="evidence" value="ECO:0007669"/>
    <property type="project" value="InterPro"/>
</dbReference>
<dbReference type="PANTHER" id="PTHR23023">
    <property type="entry name" value="DIMETHYLANILINE MONOOXYGENASE"/>
    <property type="match status" value="1"/>
</dbReference>
<comment type="cofactor">
    <cofactor evidence="5">
        <name>FAD</name>
        <dbReference type="ChEBI" id="CHEBI:57692"/>
    </cofactor>
</comment>
<organism evidence="6 7">
    <name type="scientific">Psophocarpus tetragonolobus</name>
    <name type="common">Winged bean</name>
    <name type="synonym">Dolichos tetragonolobus</name>
    <dbReference type="NCBI Taxonomy" id="3891"/>
    <lineage>
        <taxon>Eukaryota</taxon>
        <taxon>Viridiplantae</taxon>
        <taxon>Streptophyta</taxon>
        <taxon>Embryophyta</taxon>
        <taxon>Tracheophyta</taxon>
        <taxon>Spermatophyta</taxon>
        <taxon>Magnoliopsida</taxon>
        <taxon>eudicotyledons</taxon>
        <taxon>Gunneridae</taxon>
        <taxon>Pentapetalae</taxon>
        <taxon>rosids</taxon>
        <taxon>fabids</taxon>
        <taxon>Fabales</taxon>
        <taxon>Fabaceae</taxon>
        <taxon>Papilionoideae</taxon>
        <taxon>50 kb inversion clade</taxon>
        <taxon>NPAAA clade</taxon>
        <taxon>indigoferoid/millettioid clade</taxon>
        <taxon>Phaseoleae</taxon>
        <taxon>Psophocarpus</taxon>
    </lineage>
</organism>
<dbReference type="SUPFAM" id="SSF51905">
    <property type="entry name" value="FAD/NAD(P)-binding domain"/>
    <property type="match status" value="2"/>
</dbReference>
<keyword evidence="4 5" id="KW-0560">Oxidoreductase</keyword>
<dbReference type="Pfam" id="PF00743">
    <property type="entry name" value="FMO-like"/>
    <property type="match status" value="2"/>
</dbReference>
<evidence type="ECO:0000256" key="5">
    <source>
        <dbReference type="RuleBase" id="RU361177"/>
    </source>
</evidence>
<keyword evidence="2 5" id="KW-0285">Flavoprotein</keyword>
<dbReference type="InterPro" id="IPR036188">
    <property type="entry name" value="FAD/NAD-bd_sf"/>
</dbReference>
<comment type="similarity">
    <text evidence="1 5">Belongs to the FMO family.</text>
</comment>
<proteinExistence type="inferred from homology"/>
<dbReference type="AlphaFoldDB" id="A0AAN9SVC4"/>
<dbReference type="Proteomes" id="UP001386955">
    <property type="component" value="Unassembled WGS sequence"/>
</dbReference>
<reference evidence="6 7" key="1">
    <citation type="submission" date="2024-01" db="EMBL/GenBank/DDBJ databases">
        <title>The genomes of 5 underutilized Papilionoideae crops provide insights into root nodulation and disease resistanc.</title>
        <authorList>
            <person name="Jiang F."/>
        </authorList>
    </citation>
    <scope>NUCLEOTIDE SEQUENCE [LARGE SCALE GENOMIC DNA]</scope>
    <source>
        <strain evidence="6">DUOXIRENSHENG_FW03</strain>
        <tissue evidence="6">Leaves</tissue>
    </source>
</reference>
<dbReference type="InterPro" id="IPR050346">
    <property type="entry name" value="FMO-like"/>
</dbReference>
<dbReference type="GO" id="GO:0050661">
    <property type="term" value="F:NADP binding"/>
    <property type="evidence" value="ECO:0007669"/>
    <property type="project" value="InterPro"/>
</dbReference>
<gene>
    <name evidence="6" type="ORF">VNO78_07852</name>
</gene>
<keyword evidence="7" id="KW-1185">Reference proteome</keyword>
<evidence type="ECO:0000256" key="1">
    <source>
        <dbReference type="ARBA" id="ARBA00009183"/>
    </source>
</evidence>
<protein>
    <recommendedName>
        <fullName evidence="5">Flavin-containing monooxygenase</fullName>
        <ecNumber evidence="5">1.-.-.-</ecNumber>
    </recommendedName>
</protein>
<dbReference type="Gene3D" id="3.50.50.60">
    <property type="entry name" value="FAD/NAD(P)-binding domain"/>
    <property type="match status" value="2"/>
</dbReference>
<dbReference type="InterPro" id="IPR020946">
    <property type="entry name" value="Flavin_mOase-like"/>
</dbReference>
<dbReference type="GO" id="GO:0004499">
    <property type="term" value="F:N,N-dimethylaniline monooxygenase activity"/>
    <property type="evidence" value="ECO:0007669"/>
    <property type="project" value="InterPro"/>
</dbReference>
<dbReference type="EC" id="1.-.-.-" evidence="5"/>
<evidence type="ECO:0000256" key="4">
    <source>
        <dbReference type="ARBA" id="ARBA00023002"/>
    </source>
</evidence>
<comment type="caution">
    <text evidence="6">The sequence shown here is derived from an EMBL/GenBank/DDBJ whole genome shotgun (WGS) entry which is preliminary data.</text>
</comment>
<evidence type="ECO:0000313" key="6">
    <source>
        <dbReference type="EMBL" id="KAK7406232.1"/>
    </source>
</evidence>
<accession>A0AAN9SVC4</accession>
<dbReference type="EMBL" id="JAYMYS010000002">
    <property type="protein sequence ID" value="KAK7406232.1"/>
    <property type="molecule type" value="Genomic_DNA"/>
</dbReference>
<evidence type="ECO:0000256" key="3">
    <source>
        <dbReference type="ARBA" id="ARBA00022827"/>
    </source>
</evidence>
<keyword evidence="3 5" id="KW-0274">FAD</keyword>
<evidence type="ECO:0000313" key="7">
    <source>
        <dbReference type="Proteomes" id="UP001386955"/>
    </source>
</evidence>